<evidence type="ECO:0000313" key="2">
    <source>
        <dbReference type="Proteomes" id="UP000800036"/>
    </source>
</evidence>
<organism evidence="1 2">
    <name type="scientific">Bimuria novae-zelandiae CBS 107.79</name>
    <dbReference type="NCBI Taxonomy" id="1447943"/>
    <lineage>
        <taxon>Eukaryota</taxon>
        <taxon>Fungi</taxon>
        <taxon>Dikarya</taxon>
        <taxon>Ascomycota</taxon>
        <taxon>Pezizomycotina</taxon>
        <taxon>Dothideomycetes</taxon>
        <taxon>Pleosporomycetidae</taxon>
        <taxon>Pleosporales</taxon>
        <taxon>Massarineae</taxon>
        <taxon>Didymosphaeriaceae</taxon>
        <taxon>Bimuria</taxon>
    </lineage>
</organism>
<reference evidence="1" key="1">
    <citation type="journal article" date="2020" name="Stud. Mycol.">
        <title>101 Dothideomycetes genomes: a test case for predicting lifestyles and emergence of pathogens.</title>
        <authorList>
            <person name="Haridas S."/>
            <person name="Albert R."/>
            <person name="Binder M."/>
            <person name="Bloem J."/>
            <person name="Labutti K."/>
            <person name="Salamov A."/>
            <person name="Andreopoulos B."/>
            <person name="Baker S."/>
            <person name="Barry K."/>
            <person name="Bills G."/>
            <person name="Bluhm B."/>
            <person name="Cannon C."/>
            <person name="Castanera R."/>
            <person name="Culley D."/>
            <person name="Daum C."/>
            <person name="Ezra D."/>
            <person name="Gonzalez J."/>
            <person name="Henrissat B."/>
            <person name="Kuo A."/>
            <person name="Liang C."/>
            <person name="Lipzen A."/>
            <person name="Lutzoni F."/>
            <person name="Magnuson J."/>
            <person name="Mondo S."/>
            <person name="Nolan M."/>
            <person name="Ohm R."/>
            <person name="Pangilinan J."/>
            <person name="Park H.-J."/>
            <person name="Ramirez L."/>
            <person name="Alfaro M."/>
            <person name="Sun H."/>
            <person name="Tritt A."/>
            <person name="Yoshinaga Y."/>
            <person name="Zwiers L.-H."/>
            <person name="Turgeon B."/>
            <person name="Goodwin S."/>
            <person name="Spatafora J."/>
            <person name="Crous P."/>
            <person name="Grigoriev I."/>
        </authorList>
    </citation>
    <scope>NUCLEOTIDE SEQUENCE</scope>
    <source>
        <strain evidence="1">CBS 107.79</strain>
    </source>
</reference>
<dbReference type="Proteomes" id="UP000800036">
    <property type="component" value="Unassembled WGS sequence"/>
</dbReference>
<name>A0A6A5UTI6_9PLEO</name>
<proteinExistence type="predicted"/>
<accession>A0A6A5UTI6</accession>
<dbReference type="Gene3D" id="1.25.40.20">
    <property type="entry name" value="Ankyrin repeat-containing domain"/>
    <property type="match status" value="1"/>
</dbReference>
<dbReference type="SUPFAM" id="SSF48403">
    <property type="entry name" value="Ankyrin repeat"/>
    <property type="match status" value="1"/>
</dbReference>
<sequence>MASKELLSLGERLLKPLKHDPAWWPHAKFVYEACEGYEIFAEIIQEAISRLNPHNHQTMRAALDITHFSHMGNRPRLLAASESVVIERYLADDHFGMAFILLMCQFMGPSLKSNSPTSLAETQISTFVRCHKEFVSEVKQIMLDAAIIKIGGLWDDLQLAFERSQLFIPGELLKHEAIRQHVRTMGIDDCLERSPTLMEYDAGHLAASLEINTITGYSEILALKDISGRTFFEWAASCGNFAIVDSFLSKIRDYGAVGDEMIGSDKISLSVTAIDTALELALRYNHLVVVDVIACQLGRDCDEAYERDRVCLFPTSGRCSDDQKKIGTYLRKAAWSGCFWAIKWLLGQIDLDDNTPSPLLEKDEDGKSVHQIAHDQIQLQCEGILSSYAKNMADRNPH</sequence>
<gene>
    <name evidence="1" type="ORF">BU23DRAFT_572651</name>
</gene>
<dbReference type="OrthoDB" id="3801246at2759"/>
<keyword evidence="2" id="KW-1185">Reference proteome</keyword>
<dbReference type="InterPro" id="IPR036770">
    <property type="entry name" value="Ankyrin_rpt-contain_sf"/>
</dbReference>
<evidence type="ECO:0000313" key="1">
    <source>
        <dbReference type="EMBL" id="KAF1968135.1"/>
    </source>
</evidence>
<protein>
    <submittedName>
        <fullName evidence="1">Uncharacterized protein</fullName>
    </submittedName>
</protein>
<dbReference type="AlphaFoldDB" id="A0A6A5UTI6"/>
<dbReference type="EMBL" id="ML976724">
    <property type="protein sequence ID" value="KAF1968135.1"/>
    <property type="molecule type" value="Genomic_DNA"/>
</dbReference>